<sequence length="56" mass="6489">MRTASRKNTAFIDYTHFSSPDCPTTFSFPDICDISPDAFRHHYVMRCVLTTSSRRT</sequence>
<dbReference type="AlphaFoldDB" id="A0A2H3J2D2"/>
<protein>
    <submittedName>
        <fullName evidence="1">Uncharacterized protein</fullName>
    </submittedName>
</protein>
<gene>
    <name evidence="1" type="ORF">WOLCODRAFT_28525</name>
</gene>
<accession>A0A2H3J2D2</accession>
<proteinExistence type="predicted"/>
<organism evidence="1 2">
    <name type="scientific">Wolfiporia cocos (strain MD-104)</name>
    <name type="common">Brown rot fungus</name>
    <dbReference type="NCBI Taxonomy" id="742152"/>
    <lineage>
        <taxon>Eukaryota</taxon>
        <taxon>Fungi</taxon>
        <taxon>Dikarya</taxon>
        <taxon>Basidiomycota</taxon>
        <taxon>Agaricomycotina</taxon>
        <taxon>Agaricomycetes</taxon>
        <taxon>Polyporales</taxon>
        <taxon>Phaeolaceae</taxon>
        <taxon>Wolfiporia</taxon>
    </lineage>
</organism>
<name>A0A2H3J2D2_WOLCO</name>
<feature type="non-terminal residue" evidence="1">
    <location>
        <position position="1"/>
    </location>
</feature>
<evidence type="ECO:0000313" key="1">
    <source>
        <dbReference type="EMBL" id="PCH36392.1"/>
    </source>
</evidence>
<dbReference type="Proteomes" id="UP000218811">
    <property type="component" value="Unassembled WGS sequence"/>
</dbReference>
<evidence type="ECO:0000313" key="2">
    <source>
        <dbReference type="Proteomes" id="UP000218811"/>
    </source>
</evidence>
<dbReference type="EMBL" id="KB467876">
    <property type="protein sequence ID" value="PCH36392.1"/>
    <property type="molecule type" value="Genomic_DNA"/>
</dbReference>
<reference evidence="1 2" key="1">
    <citation type="journal article" date="2012" name="Science">
        <title>The Paleozoic origin of enzymatic lignin decomposition reconstructed from 31 fungal genomes.</title>
        <authorList>
            <person name="Floudas D."/>
            <person name="Binder M."/>
            <person name="Riley R."/>
            <person name="Barry K."/>
            <person name="Blanchette R.A."/>
            <person name="Henrissat B."/>
            <person name="Martinez A.T."/>
            <person name="Otillar R."/>
            <person name="Spatafora J.W."/>
            <person name="Yadav J.S."/>
            <person name="Aerts A."/>
            <person name="Benoit I."/>
            <person name="Boyd A."/>
            <person name="Carlson A."/>
            <person name="Copeland A."/>
            <person name="Coutinho P.M."/>
            <person name="de Vries R.P."/>
            <person name="Ferreira P."/>
            <person name="Findley K."/>
            <person name="Foster B."/>
            <person name="Gaskell J."/>
            <person name="Glotzer D."/>
            <person name="Gorecki P."/>
            <person name="Heitman J."/>
            <person name="Hesse C."/>
            <person name="Hori C."/>
            <person name="Igarashi K."/>
            <person name="Jurgens J.A."/>
            <person name="Kallen N."/>
            <person name="Kersten P."/>
            <person name="Kohler A."/>
            <person name="Kuees U."/>
            <person name="Kumar T.K.A."/>
            <person name="Kuo A."/>
            <person name="LaButti K."/>
            <person name="Larrondo L.F."/>
            <person name="Lindquist E."/>
            <person name="Ling A."/>
            <person name="Lombard V."/>
            <person name="Lucas S."/>
            <person name="Lundell T."/>
            <person name="Martin R."/>
            <person name="McLaughlin D.J."/>
            <person name="Morgenstern I."/>
            <person name="Morin E."/>
            <person name="Murat C."/>
            <person name="Nagy L.G."/>
            <person name="Nolan M."/>
            <person name="Ohm R.A."/>
            <person name="Patyshakuliyeva A."/>
            <person name="Rokas A."/>
            <person name="Ruiz-Duenas F.J."/>
            <person name="Sabat G."/>
            <person name="Salamov A."/>
            <person name="Samejima M."/>
            <person name="Schmutz J."/>
            <person name="Slot J.C."/>
            <person name="St John F."/>
            <person name="Stenlid J."/>
            <person name="Sun H."/>
            <person name="Sun S."/>
            <person name="Syed K."/>
            <person name="Tsang A."/>
            <person name="Wiebenga A."/>
            <person name="Young D."/>
            <person name="Pisabarro A."/>
            <person name="Eastwood D.C."/>
            <person name="Martin F."/>
            <person name="Cullen D."/>
            <person name="Grigoriev I.V."/>
            <person name="Hibbett D.S."/>
        </authorList>
    </citation>
    <scope>NUCLEOTIDE SEQUENCE [LARGE SCALE GENOMIC DNA]</scope>
    <source>
        <strain evidence="1 2">MD-104</strain>
    </source>
</reference>
<keyword evidence="2" id="KW-1185">Reference proteome</keyword>